<dbReference type="Proteomes" id="UP001281003">
    <property type="component" value="Unassembled WGS sequence"/>
</dbReference>
<feature type="region of interest" description="Disordered" evidence="1">
    <location>
        <begin position="352"/>
        <end position="423"/>
    </location>
</feature>
<feature type="compositionally biased region" description="Polar residues" evidence="1">
    <location>
        <begin position="414"/>
        <end position="423"/>
    </location>
</feature>
<feature type="compositionally biased region" description="Basic and acidic residues" evidence="1">
    <location>
        <begin position="158"/>
        <end position="167"/>
    </location>
</feature>
<proteinExistence type="predicted"/>
<accession>A0AAE0UCN2</accession>
<feature type="region of interest" description="Disordered" evidence="1">
    <location>
        <begin position="457"/>
        <end position="486"/>
    </location>
</feature>
<keyword evidence="4" id="KW-1185">Reference proteome</keyword>
<sequence>MASHHNRPSHSCQPPPLGLDGVSPWPGPIHRQPPGSLPAQVWPPTTIPHKDGGDNSKRASHSKPDSPGASKPYPPTAFRKAASVKSAGSSSSRKNIAASFKGFFHSLRPSNCPEQGFTLRHHNHEHQTIDEVLMRKRSSSVMQPRTTNVQKLFRPRRKSEGSDEPAVRHYTPSTPDTIVSEAWNIPVPLPRRASNGPGKPKVKATPLPVRKIKSRLDTGSDDSHSVIHHRADDTISSLDGTWVNMRERRAKSGNIPAISMPSRKPVPPQNHSSLPIPSQAHGSPTSSYNLMSSVMPGYDKARELFMAKQEARRQRRILREASDYLGVTGANPYTGMLDNITPRTSVDMNEFRRVSPQSSPPSVKNGHDTGKQASPRQRSKLGQGEQWSSAASPSLSPIVQSQSPSIKGVEPAQAGQQATISHTSKSFLGMGTVVMRLGPGPMDTGPVQVQTGIKKPFSKIPIPDRRPIPRKMLPGTPRTPVPSSGEVTHPHLDLANLNPARQWANMLIEDLGGLERSIRDSTREAKAWANSVAQDISGLGQALHLPQLQSASTPTITTTGCASSPRQQLPSAIKESSAKGPEAKTFPKTRKASGVKAPKKVQKMTEPVTAPSLHQISSLSSSALPKSDSLMLPDSPPSTLPNDSQNVAKPEVHPHHSSTASLAADRVVKVMGEDLPDRVMRKTMRKEPEIQDATNDKRLSSLTSTYMCRLRSVKSKSWSANQGPANVKSFTQAMAQGAARAAFMQHPADQRAKPESIPASASRSDSAPKSQHHQHGRQEAATPTGRVRTGETKAGVEETAAAKSVMKTELGVAPVTSIVPKETKKCHKLKYSADHGGGDIESRSRSQESKSQPQTTGQPHPPGAAASDDLYRLFPGLALPVRSMLAAGWGEQGFEVPVGVRIVVSVVVTFVGQFVCAYWVFVRPVFRLDSPLHKRYAQGQSTLGDVVVYIFAFLFVFLGTAAVLWTIRGIILVCVLGRAIIGGLAMLAGL</sequence>
<feature type="compositionally biased region" description="Polar residues" evidence="1">
    <location>
        <begin position="759"/>
        <end position="769"/>
    </location>
</feature>
<feature type="region of interest" description="Disordered" evidence="1">
    <location>
        <begin position="827"/>
        <end position="865"/>
    </location>
</feature>
<dbReference type="AlphaFoldDB" id="A0AAE0UCN2"/>
<feature type="region of interest" description="Disordered" evidence="1">
    <location>
        <begin position="738"/>
        <end position="801"/>
    </location>
</feature>
<name>A0AAE0UCN2_SORBR</name>
<feature type="compositionally biased region" description="Low complexity" evidence="1">
    <location>
        <begin position="612"/>
        <end position="633"/>
    </location>
</feature>
<evidence type="ECO:0000313" key="4">
    <source>
        <dbReference type="Proteomes" id="UP001281003"/>
    </source>
</evidence>
<keyword evidence="2" id="KW-0472">Membrane</keyword>
<evidence type="ECO:0000313" key="3">
    <source>
        <dbReference type="EMBL" id="KAK3398619.1"/>
    </source>
</evidence>
<feature type="transmembrane region" description="Helical" evidence="2">
    <location>
        <begin position="970"/>
        <end position="989"/>
    </location>
</feature>
<protein>
    <submittedName>
        <fullName evidence="3">Uncharacterized protein</fullName>
    </submittedName>
</protein>
<feature type="transmembrane region" description="Helical" evidence="2">
    <location>
        <begin position="902"/>
        <end position="922"/>
    </location>
</feature>
<feature type="region of interest" description="Disordered" evidence="1">
    <location>
        <begin position="1"/>
        <end position="93"/>
    </location>
</feature>
<keyword evidence="2" id="KW-0812">Transmembrane</keyword>
<keyword evidence="2" id="KW-1133">Transmembrane helix</keyword>
<feature type="compositionally biased region" description="Polar residues" evidence="1">
    <location>
        <begin position="385"/>
        <end position="405"/>
    </location>
</feature>
<feature type="compositionally biased region" description="Low complexity" evidence="1">
    <location>
        <begin position="849"/>
        <end position="858"/>
    </location>
</feature>
<reference evidence="3" key="1">
    <citation type="journal article" date="2023" name="Mol. Phylogenet. Evol.">
        <title>Genome-scale phylogeny and comparative genomics of the fungal order Sordariales.</title>
        <authorList>
            <person name="Hensen N."/>
            <person name="Bonometti L."/>
            <person name="Westerberg I."/>
            <person name="Brannstrom I.O."/>
            <person name="Guillou S."/>
            <person name="Cros-Aarteil S."/>
            <person name="Calhoun S."/>
            <person name="Haridas S."/>
            <person name="Kuo A."/>
            <person name="Mondo S."/>
            <person name="Pangilinan J."/>
            <person name="Riley R."/>
            <person name="LaButti K."/>
            <person name="Andreopoulos B."/>
            <person name="Lipzen A."/>
            <person name="Chen C."/>
            <person name="Yan M."/>
            <person name="Daum C."/>
            <person name="Ng V."/>
            <person name="Clum A."/>
            <person name="Steindorff A."/>
            <person name="Ohm R.A."/>
            <person name="Martin F."/>
            <person name="Silar P."/>
            <person name="Natvig D.O."/>
            <person name="Lalanne C."/>
            <person name="Gautier V."/>
            <person name="Ament-Velasquez S.L."/>
            <person name="Kruys A."/>
            <person name="Hutchinson M.I."/>
            <person name="Powell A.J."/>
            <person name="Barry K."/>
            <person name="Miller A.N."/>
            <person name="Grigoriev I.V."/>
            <person name="Debuchy R."/>
            <person name="Gladieux P."/>
            <person name="Hiltunen Thoren M."/>
            <person name="Johannesson H."/>
        </authorList>
    </citation>
    <scope>NUCLEOTIDE SEQUENCE</scope>
    <source>
        <strain evidence="3">FGSC 1904</strain>
    </source>
</reference>
<feature type="transmembrane region" description="Helical" evidence="2">
    <location>
        <begin position="943"/>
        <end position="964"/>
    </location>
</feature>
<reference evidence="3" key="2">
    <citation type="submission" date="2023-07" db="EMBL/GenBank/DDBJ databases">
        <authorList>
            <consortium name="Lawrence Berkeley National Laboratory"/>
            <person name="Haridas S."/>
            <person name="Hensen N."/>
            <person name="Bonometti L."/>
            <person name="Westerberg I."/>
            <person name="Brannstrom I.O."/>
            <person name="Guillou S."/>
            <person name="Cros-Aarteil S."/>
            <person name="Calhoun S."/>
            <person name="Kuo A."/>
            <person name="Mondo S."/>
            <person name="Pangilinan J."/>
            <person name="Riley R."/>
            <person name="LaButti K."/>
            <person name="Andreopoulos B."/>
            <person name="Lipzen A."/>
            <person name="Chen C."/>
            <person name="Yanf M."/>
            <person name="Daum C."/>
            <person name="Ng V."/>
            <person name="Clum A."/>
            <person name="Steindorff A."/>
            <person name="Ohm R."/>
            <person name="Martin F."/>
            <person name="Silar P."/>
            <person name="Natvig D."/>
            <person name="Lalanne C."/>
            <person name="Gautier V."/>
            <person name="Ament-velasquez S.L."/>
            <person name="Kruys A."/>
            <person name="Hutchinson M.I."/>
            <person name="Powell A.J."/>
            <person name="Barry K."/>
            <person name="Miller A.N."/>
            <person name="Grigoriev I.V."/>
            <person name="Debuchy R."/>
            <person name="Gladieux P."/>
            <person name="Thoren M.H."/>
            <person name="Johannesson H."/>
        </authorList>
    </citation>
    <scope>NUCLEOTIDE SEQUENCE</scope>
    <source>
        <strain evidence="3">FGSC 1904</strain>
    </source>
</reference>
<organism evidence="3 4">
    <name type="scientific">Sordaria brevicollis</name>
    <dbReference type="NCBI Taxonomy" id="83679"/>
    <lineage>
        <taxon>Eukaryota</taxon>
        <taxon>Fungi</taxon>
        <taxon>Dikarya</taxon>
        <taxon>Ascomycota</taxon>
        <taxon>Pezizomycotina</taxon>
        <taxon>Sordariomycetes</taxon>
        <taxon>Sordariomycetidae</taxon>
        <taxon>Sordariales</taxon>
        <taxon>Sordariaceae</taxon>
        <taxon>Sordaria</taxon>
    </lineage>
</organism>
<evidence type="ECO:0000256" key="1">
    <source>
        <dbReference type="SAM" id="MobiDB-lite"/>
    </source>
</evidence>
<feature type="compositionally biased region" description="Polar residues" evidence="1">
    <location>
        <begin position="269"/>
        <end position="285"/>
    </location>
</feature>
<feature type="region of interest" description="Disordered" evidence="1">
    <location>
        <begin position="153"/>
        <end position="174"/>
    </location>
</feature>
<feature type="region of interest" description="Disordered" evidence="1">
    <location>
        <begin position="550"/>
        <end position="665"/>
    </location>
</feature>
<feature type="compositionally biased region" description="Basic and acidic residues" evidence="1">
    <location>
        <begin position="831"/>
        <end position="848"/>
    </location>
</feature>
<comment type="caution">
    <text evidence="3">The sequence shown here is derived from an EMBL/GenBank/DDBJ whole genome shotgun (WGS) entry which is preliminary data.</text>
</comment>
<feature type="compositionally biased region" description="Basic and acidic residues" evidence="1">
    <location>
        <begin position="48"/>
        <end position="57"/>
    </location>
</feature>
<evidence type="ECO:0000256" key="2">
    <source>
        <dbReference type="SAM" id="Phobius"/>
    </source>
</evidence>
<feature type="compositionally biased region" description="Basic residues" evidence="1">
    <location>
        <begin position="587"/>
        <end position="602"/>
    </location>
</feature>
<feature type="region of interest" description="Disordered" evidence="1">
    <location>
        <begin position="255"/>
        <end position="285"/>
    </location>
</feature>
<feature type="compositionally biased region" description="Polar residues" evidence="1">
    <location>
        <begin position="550"/>
        <end position="570"/>
    </location>
</feature>
<gene>
    <name evidence="3" type="ORF">B0T20DRAFT_437794</name>
</gene>
<feature type="compositionally biased region" description="Low complexity" evidence="1">
    <location>
        <begin position="80"/>
        <end position="93"/>
    </location>
</feature>
<dbReference type="EMBL" id="JAUTDP010000006">
    <property type="protein sequence ID" value="KAK3398619.1"/>
    <property type="molecule type" value="Genomic_DNA"/>
</dbReference>